<gene>
    <name evidence="2" type="ORF">ACJDT4_15755</name>
</gene>
<proteinExistence type="predicted"/>
<name>A0ABW8TK58_9CLOT</name>
<dbReference type="PANTHER" id="PTHR43155:SF2">
    <property type="entry name" value="CYCLIC DI-GMP PHOSPHODIESTERASE PA4108"/>
    <property type="match status" value="1"/>
</dbReference>
<keyword evidence="2" id="KW-0378">Hydrolase</keyword>
<protein>
    <submittedName>
        <fullName evidence="2">HD-GYP domain-containing protein</fullName>
        <ecNumber evidence="2">3.1.4.-</ecNumber>
    </submittedName>
</protein>
<dbReference type="InterPro" id="IPR003607">
    <property type="entry name" value="HD/PDEase_dom"/>
</dbReference>
<dbReference type="InterPro" id="IPR037522">
    <property type="entry name" value="HD_GYP_dom"/>
</dbReference>
<dbReference type="Gene3D" id="1.10.3210.10">
    <property type="entry name" value="Hypothetical protein af1432"/>
    <property type="match status" value="1"/>
</dbReference>
<sequence length="208" mass="23694">MLLNNIFRLLYKNSYHDMSESLVAALEAKDYYTCGHSKRVASMVCELSKKLGVKGKEFEDIHIAAHLHDIGKIGIPDKILNKNEKLNSNEWSYIKAHPQIGYDILSKSNKLKNISKMVLHHHESWNGKGYPDGLSKFEIPFGSRIISVCDSIDAMTSTRSYREALSFEKCINEIYANRGIMFDPLIVDCVLDNVFEFEKIINSFKAKG</sequence>
<evidence type="ECO:0000259" key="1">
    <source>
        <dbReference type="PROSITE" id="PS51832"/>
    </source>
</evidence>
<dbReference type="RefSeq" id="WP_406788523.1">
    <property type="nucleotide sequence ID" value="NZ_JBJIAA010000013.1"/>
</dbReference>
<dbReference type="SMART" id="SM00471">
    <property type="entry name" value="HDc"/>
    <property type="match status" value="1"/>
</dbReference>
<accession>A0ABW8TK58</accession>
<dbReference type="CDD" id="cd00077">
    <property type="entry name" value="HDc"/>
    <property type="match status" value="1"/>
</dbReference>
<dbReference type="PROSITE" id="PS51832">
    <property type="entry name" value="HD_GYP"/>
    <property type="match status" value="1"/>
</dbReference>
<organism evidence="2 3">
    <name type="scientific">Clostridium neuense</name>
    <dbReference type="NCBI Taxonomy" id="1728934"/>
    <lineage>
        <taxon>Bacteria</taxon>
        <taxon>Bacillati</taxon>
        <taxon>Bacillota</taxon>
        <taxon>Clostridia</taxon>
        <taxon>Eubacteriales</taxon>
        <taxon>Clostridiaceae</taxon>
        <taxon>Clostridium</taxon>
    </lineage>
</organism>
<evidence type="ECO:0000313" key="3">
    <source>
        <dbReference type="Proteomes" id="UP001623592"/>
    </source>
</evidence>
<dbReference type="PANTHER" id="PTHR43155">
    <property type="entry name" value="CYCLIC DI-GMP PHOSPHODIESTERASE PA4108-RELATED"/>
    <property type="match status" value="1"/>
</dbReference>
<dbReference type="SUPFAM" id="SSF109604">
    <property type="entry name" value="HD-domain/PDEase-like"/>
    <property type="match status" value="1"/>
</dbReference>
<feature type="domain" description="HD-GYP" evidence="1">
    <location>
        <begin position="11"/>
        <end position="206"/>
    </location>
</feature>
<dbReference type="EC" id="3.1.4.-" evidence="2"/>
<evidence type="ECO:0000313" key="2">
    <source>
        <dbReference type="EMBL" id="MFL0251873.1"/>
    </source>
</evidence>
<reference evidence="2 3" key="1">
    <citation type="submission" date="2024-11" db="EMBL/GenBank/DDBJ databases">
        <authorList>
            <person name="Heng Y.C."/>
            <person name="Lim A.C.H."/>
            <person name="Lee J.K.Y."/>
            <person name="Kittelmann S."/>
        </authorList>
    </citation>
    <scope>NUCLEOTIDE SEQUENCE [LARGE SCALE GENOMIC DNA]</scope>
    <source>
        <strain evidence="2 3">WILCCON 0114</strain>
    </source>
</reference>
<dbReference type="GO" id="GO:0016787">
    <property type="term" value="F:hydrolase activity"/>
    <property type="evidence" value="ECO:0007669"/>
    <property type="project" value="UniProtKB-KW"/>
</dbReference>
<dbReference type="Pfam" id="PF13487">
    <property type="entry name" value="HD_5"/>
    <property type="match status" value="1"/>
</dbReference>
<keyword evidence="3" id="KW-1185">Reference proteome</keyword>
<dbReference type="Proteomes" id="UP001623592">
    <property type="component" value="Unassembled WGS sequence"/>
</dbReference>
<comment type="caution">
    <text evidence="2">The sequence shown here is derived from an EMBL/GenBank/DDBJ whole genome shotgun (WGS) entry which is preliminary data.</text>
</comment>
<dbReference type="EMBL" id="JBJIAA010000013">
    <property type="protein sequence ID" value="MFL0251873.1"/>
    <property type="molecule type" value="Genomic_DNA"/>
</dbReference>